<dbReference type="CDD" id="cd00202">
    <property type="entry name" value="ZnF_GATA"/>
    <property type="match status" value="1"/>
</dbReference>
<dbReference type="Proteomes" id="UP000283530">
    <property type="component" value="Unassembled WGS sequence"/>
</dbReference>
<dbReference type="InterPro" id="IPR044867">
    <property type="entry name" value="DEUBAD_dom"/>
</dbReference>
<dbReference type="GO" id="GO:0043565">
    <property type="term" value="F:sequence-specific DNA binding"/>
    <property type="evidence" value="ECO:0007669"/>
    <property type="project" value="InterPro"/>
</dbReference>
<dbReference type="OrthoDB" id="515401at2759"/>
<dbReference type="SMART" id="SM00401">
    <property type="entry name" value="ZnF_GATA"/>
    <property type="match status" value="1"/>
</dbReference>
<dbReference type="EMBL" id="QPKB01000003">
    <property type="protein sequence ID" value="RWR81008.1"/>
    <property type="molecule type" value="Genomic_DNA"/>
</dbReference>
<evidence type="ECO:0000256" key="2">
    <source>
        <dbReference type="ARBA" id="ARBA00023242"/>
    </source>
</evidence>
<protein>
    <submittedName>
        <fullName evidence="4">Zinc finger protein</fullName>
    </submittedName>
</protein>
<dbReference type="PANTHER" id="PTHR46855">
    <property type="entry name" value="OSJNBB0038F03.10 PROTEIN"/>
    <property type="match status" value="1"/>
</dbReference>
<keyword evidence="2" id="KW-0539">Nucleus</keyword>
<dbReference type="Pfam" id="PF00320">
    <property type="entry name" value="GATA"/>
    <property type="match status" value="1"/>
</dbReference>
<dbReference type="InterPro" id="IPR044589">
    <property type="entry name" value="GATA26/27"/>
</dbReference>
<dbReference type="InterPro" id="IPR013088">
    <property type="entry name" value="Znf_NHR/GATA"/>
</dbReference>
<dbReference type="InterPro" id="IPR000679">
    <property type="entry name" value="Znf_GATA"/>
</dbReference>
<dbReference type="GO" id="GO:0005634">
    <property type="term" value="C:nucleus"/>
    <property type="evidence" value="ECO:0007669"/>
    <property type="project" value="UniProtKB-SubCell"/>
</dbReference>
<evidence type="ECO:0000259" key="3">
    <source>
        <dbReference type="PROSITE" id="PS51916"/>
    </source>
</evidence>
<comment type="caution">
    <text evidence="4">The sequence shown here is derived from an EMBL/GenBank/DDBJ whole genome shotgun (WGS) entry which is preliminary data.</text>
</comment>
<dbReference type="InterPro" id="IPR038108">
    <property type="entry name" value="RPN13_DEUBAD_sf"/>
</dbReference>
<gene>
    <name evidence="4" type="ORF">CKAN_00967200</name>
</gene>
<evidence type="ECO:0000313" key="5">
    <source>
        <dbReference type="Proteomes" id="UP000283530"/>
    </source>
</evidence>
<dbReference type="STRING" id="337451.A0A3S3MJ89"/>
<organism evidence="4 5">
    <name type="scientific">Cinnamomum micranthum f. kanehirae</name>
    <dbReference type="NCBI Taxonomy" id="337451"/>
    <lineage>
        <taxon>Eukaryota</taxon>
        <taxon>Viridiplantae</taxon>
        <taxon>Streptophyta</taxon>
        <taxon>Embryophyta</taxon>
        <taxon>Tracheophyta</taxon>
        <taxon>Spermatophyta</taxon>
        <taxon>Magnoliopsida</taxon>
        <taxon>Magnoliidae</taxon>
        <taxon>Laurales</taxon>
        <taxon>Lauraceae</taxon>
        <taxon>Cinnamomum</taxon>
    </lineage>
</organism>
<sequence length="562" mass="62635">MYSTATPLWRNGPPEKPVLCNACGSRWRTKGTLTNYTPLHARVEPTDSENYRKVGVVKPIIIKTKEKKLQKRKLLNDNAELSGEALIFDQNFRRVYEEDTTNRSSSGSATSYSESCVHVGSTDASDLTGTAQSIVWDSLVPSRKRTCVGRPKSSSVEKLTKDLYSILHQQQSSCLTGSLEEDLLFETGTLMDSVEIGHGGVLIKHLNVVARDEESVASSLPIDSKEYITNDTYSRSAFLPAPIANKGISTPKIGNEKVKRFAATGPQQAAQEHTKRCLAFFCQYIIMLLLTENDVVCFEKFVRNFSPEEQQHLMKLLPSIDTAKLPDSLKSMFDSPQFVEAVSSFQHLLLEGIFDLSFSEVKIEECRTVKRLALVNMTKSKWVEHYELLKDVKGRTIAGKGVETEINSPSCSNSASIKRTHDGQNQNFPETKCLVKGPKRVHYCTTVNVPFIRPPQPNSNYVGTEVSLDVKYVDNEGSCCSPISLFAFPPDGSSVTLDSLQFTDDNQDLLFDVPSYASFPEAELLDYHPLKQKNPPKGSLIENRNIEKEETLSTYPSLSFIG</sequence>
<dbReference type="Gene3D" id="1.10.2020.20">
    <property type="match status" value="1"/>
</dbReference>
<dbReference type="PANTHER" id="PTHR46855:SF1">
    <property type="entry name" value="GATA TRANSCRIPTION FACTOR 26"/>
    <property type="match status" value="1"/>
</dbReference>
<dbReference type="Gene3D" id="3.30.50.10">
    <property type="entry name" value="Erythroid Transcription Factor GATA-1, subunit A"/>
    <property type="match status" value="1"/>
</dbReference>
<evidence type="ECO:0000256" key="1">
    <source>
        <dbReference type="ARBA" id="ARBA00004123"/>
    </source>
</evidence>
<proteinExistence type="predicted"/>
<evidence type="ECO:0000313" key="4">
    <source>
        <dbReference type="EMBL" id="RWR81008.1"/>
    </source>
</evidence>
<comment type="subcellular location">
    <subcellularLocation>
        <location evidence="1">Nucleus</location>
    </subcellularLocation>
</comment>
<accession>A0A3S3MJ89</accession>
<feature type="domain" description="DEUBAD" evidence="3">
    <location>
        <begin position="283"/>
        <end position="395"/>
    </location>
</feature>
<reference evidence="4 5" key="1">
    <citation type="journal article" date="2019" name="Nat. Plants">
        <title>Stout camphor tree genome fills gaps in understanding of flowering plant genome evolution.</title>
        <authorList>
            <person name="Chaw S.M."/>
            <person name="Liu Y.C."/>
            <person name="Wu Y.W."/>
            <person name="Wang H.Y."/>
            <person name="Lin C.I."/>
            <person name="Wu C.S."/>
            <person name="Ke H.M."/>
            <person name="Chang L.Y."/>
            <person name="Hsu C.Y."/>
            <person name="Yang H.T."/>
            <person name="Sudianto E."/>
            <person name="Hsu M.H."/>
            <person name="Wu K.P."/>
            <person name="Wang L.N."/>
            <person name="Leebens-Mack J.H."/>
            <person name="Tsai I.J."/>
        </authorList>
    </citation>
    <scope>NUCLEOTIDE SEQUENCE [LARGE SCALE GENOMIC DNA]</scope>
    <source>
        <strain evidence="5">cv. Chaw 1501</strain>
        <tissue evidence="4">Young leaves</tissue>
    </source>
</reference>
<keyword evidence="5" id="KW-1185">Reference proteome</keyword>
<dbReference type="PROSITE" id="PS51916">
    <property type="entry name" value="DEUBAD"/>
    <property type="match status" value="1"/>
</dbReference>
<dbReference type="GO" id="GO:0008270">
    <property type="term" value="F:zinc ion binding"/>
    <property type="evidence" value="ECO:0007669"/>
    <property type="project" value="InterPro"/>
</dbReference>
<dbReference type="AlphaFoldDB" id="A0A3S3MJ89"/>
<name>A0A3S3MJ89_9MAGN</name>
<dbReference type="GO" id="GO:0006355">
    <property type="term" value="P:regulation of DNA-templated transcription"/>
    <property type="evidence" value="ECO:0007669"/>
    <property type="project" value="InterPro"/>
</dbReference>
<dbReference type="SUPFAM" id="SSF57716">
    <property type="entry name" value="Glucocorticoid receptor-like (DNA-binding domain)"/>
    <property type="match status" value="1"/>
</dbReference>